<proteinExistence type="inferred from homology"/>
<keyword evidence="3" id="KW-1003">Cell membrane</keyword>
<dbReference type="AlphaFoldDB" id="A0A6B1DRP0"/>
<dbReference type="InterPro" id="IPR035906">
    <property type="entry name" value="MetI-like_sf"/>
</dbReference>
<evidence type="ECO:0000256" key="6">
    <source>
        <dbReference type="ARBA" id="ARBA00023136"/>
    </source>
</evidence>
<dbReference type="GO" id="GO:0055085">
    <property type="term" value="P:transmembrane transport"/>
    <property type="evidence" value="ECO:0007669"/>
    <property type="project" value="InterPro"/>
</dbReference>
<dbReference type="CDD" id="cd06261">
    <property type="entry name" value="TM_PBP2"/>
    <property type="match status" value="1"/>
</dbReference>
<evidence type="ECO:0000256" key="3">
    <source>
        <dbReference type="ARBA" id="ARBA00022475"/>
    </source>
</evidence>
<evidence type="ECO:0000256" key="5">
    <source>
        <dbReference type="ARBA" id="ARBA00022989"/>
    </source>
</evidence>
<evidence type="ECO:0000256" key="7">
    <source>
        <dbReference type="RuleBase" id="RU363032"/>
    </source>
</evidence>
<feature type="transmembrane region" description="Helical" evidence="7">
    <location>
        <begin position="252"/>
        <end position="273"/>
    </location>
</feature>
<evidence type="ECO:0000256" key="1">
    <source>
        <dbReference type="ARBA" id="ARBA00004651"/>
    </source>
</evidence>
<dbReference type="SUPFAM" id="SSF161098">
    <property type="entry name" value="MetI-like"/>
    <property type="match status" value="1"/>
</dbReference>
<organism evidence="9">
    <name type="scientific">Caldilineaceae bacterium SB0662_bin_9</name>
    <dbReference type="NCBI Taxonomy" id="2605258"/>
    <lineage>
        <taxon>Bacteria</taxon>
        <taxon>Bacillati</taxon>
        <taxon>Chloroflexota</taxon>
        <taxon>Caldilineae</taxon>
        <taxon>Caldilineales</taxon>
        <taxon>Caldilineaceae</taxon>
    </lineage>
</organism>
<feature type="transmembrane region" description="Helical" evidence="7">
    <location>
        <begin position="150"/>
        <end position="173"/>
    </location>
</feature>
<protein>
    <submittedName>
        <fullName evidence="9">Carbohydrate ABC transporter permease</fullName>
    </submittedName>
</protein>
<evidence type="ECO:0000313" key="9">
    <source>
        <dbReference type="EMBL" id="MYD89392.1"/>
    </source>
</evidence>
<dbReference type="PANTHER" id="PTHR43744">
    <property type="entry name" value="ABC TRANSPORTER PERMEASE PROTEIN MG189-RELATED-RELATED"/>
    <property type="match status" value="1"/>
</dbReference>
<dbReference type="EMBL" id="VXPY01000018">
    <property type="protein sequence ID" value="MYD89392.1"/>
    <property type="molecule type" value="Genomic_DNA"/>
</dbReference>
<comment type="similarity">
    <text evidence="7">Belongs to the binding-protein-dependent transport system permease family.</text>
</comment>
<keyword evidence="4 7" id="KW-0812">Transmembrane</keyword>
<feature type="transmembrane region" description="Helical" evidence="7">
    <location>
        <begin position="86"/>
        <end position="108"/>
    </location>
</feature>
<name>A0A6B1DRP0_9CHLR</name>
<feature type="domain" description="ABC transmembrane type-1" evidence="8">
    <location>
        <begin position="82"/>
        <end position="273"/>
    </location>
</feature>
<evidence type="ECO:0000259" key="8">
    <source>
        <dbReference type="PROSITE" id="PS50928"/>
    </source>
</evidence>
<dbReference type="GO" id="GO:0005886">
    <property type="term" value="C:plasma membrane"/>
    <property type="evidence" value="ECO:0007669"/>
    <property type="project" value="UniProtKB-SubCell"/>
</dbReference>
<dbReference type="InterPro" id="IPR000515">
    <property type="entry name" value="MetI-like"/>
</dbReference>
<keyword evidence="5 7" id="KW-1133">Transmembrane helix</keyword>
<accession>A0A6B1DRP0</accession>
<feature type="transmembrane region" description="Helical" evidence="7">
    <location>
        <begin position="117"/>
        <end position="144"/>
    </location>
</feature>
<sequence>MGTRTMPAGASLRRQAQIHRVWLYAVLVLGAVMLTTPFLWMTTSSLKDEAHIWLYPPQWIPNPLHWQNYTRAMQEHPFHLFFRNTLILVVVGEIATVGSASICGYGFAKFRFPGRELLFGFALATLMLPQIVLLIPQFIIFRYLGWIDTYWPLLVPLFFGGNAFFVFLFRQFFRTIPDELCEAAKMDGCSELGIYGRIVLPLSKPVLTTAVIFTFVGTWNDFMGPLIYINTPAKKTLALGLAHFKGYYGTQWHLLMAASVVVTVPVLIVFFAAQRYFVQGIAFSGLKG</sequence>
<dbReference type="Gene3D" id="1.10.3720.10">
    <property type="entry name" value="MetI-like"/>
    <property type="match status" value="1"/>
</dbReference>
<dbReference type="PANTHER" id="PTHR43744:SF12">
    <property type="entry name" value="ABC TRANSPORTER PERMEASE PROTEIN MG189-RELATED"/>
    <property type="match status" value="1"/>
</dbReference>
<keyword evidence="6 7" id="KW-0472">Membrane</keyword>
<feature type="transmembrane region" description="Helical" evidence="7">
    <location>
        <begin position="194"/>
        <end position="216"/>
    </location>
</feature>
<comment type="subcellular location">
    <subcellularLocation>
        <location evidence="1 7">Cell membrane</location>
        <topology evidence="1 7">Multi-pass membrane protein</topology>
    </subcellularLocation>
</comment>
<reference evidence="9" key="1">
    <citation type="submission" date="2019-09" db="EMBL/GenBank/DDBJ databases">
        <title>Characterisation of the sponge microbiome using genome-centric metagenomics.</title>
        <authorList>
            <person name="Engelberts J.P."/>
            <person name="Robbins S.J."/>
            <person name="De Goeij J.M."/>
            <person name="Aranda M."/>
            <person name="Bell S.C."/>
            <person name="Webster N.S."/>
        </authorList>
    </citation>
    <scope>NUCLEOTIDE SEQUENCE</scope>
    <source>
        <strain evidence="9">SB0662_bin_9</strain>
    </source>
</reference>
<dbReference type="Pfam" id="PF00528">
    <property type="entry name" value="BPD_transp_1"/>
    <property type="match status" value="1"/>
</dbReference>
<feature type="transmembrane region" description="Helical" evidence="7">
    <location>
        <begin position="21"/>
        <end position="40"/>
    </location>
</feature>
<evidence type="ECO:0000256" key="2">
    <source>
        <dbReference type="ARBA" id="ARBA00022448"/>
    </source>
</evidence>
<dbReference type="PROSITE" id="PS50928">
    <property type="entry name" value="ABC_TM1"/>
    <property type="match status" value="1"/>
</dbReference>
<comment type="caution">
    <text evidence="9">The sequence shown here is derived from an EMBL/GenBank/DDBJ whole genome shotgun (WGS) entry which is preliminary data.</text>
</comment>
<gene>
    <name evidence="9" type="ORF">F4Y08_03495</name>
</gene>
<keyword evidence="2 7" id="KW-0813">Transport</keyword>
<evidence type="ECO:0000256" key="4">
    <source>
        <dbReference type="ARBA" id="ARBA00022692"/>
    </source>
</evidence>